<dbReference type="InterPro" id="IPR006180">
    <property type="entry name" value="3-OHacyl-CoA_DH_CS"/>
</dbReference>
<evidence type="ECO:0000313" key="7">
    <source>
        <dbReference type="EMBL" id="WHY83997.1"/>
    </source>
</evidence>
<dbReference type="GO" id="GO:0006635">
    <property type="term" value="P:fatty acid beta-oxidation"/>
    <property type="evidence" value="ECO:0007669"/>
    <property type="project" value="TreeGrafter"/>
</dbReference>
<dbReference type="GO" id="GO:0070403">
    <property type="term" value="F:NAD+ binding"/>
    <property type="evidence" value="ECO:0007669"/>
    <property type="project" value="InterPro"/>
</dbReference>
<dbReference type="InterPro" id="IPR006108">
    <property type="entry name" value="3HC_DH_C"/>
</dbReference>
<keyword evidence="3" id="KW-0560">Oxidoreductase</keyword>
<dbReference type="Pfam" id="PF00725">
    <property type="entry name" value="3HCDH"/>
    <property type="match status" value="1"/>
</dbReference>
<evidence type="ECO:0000313" key="8">
    <source>
        <dbReference type="Proteomes" id="UP001178288"/>
    </source>
</evidence>
<dbReference type="InterPro" id="IPR006176">
    <property type="entry name" value="3-OHacyl-CoA_DH_NAD-bd"/>
</dbReference>
<organism evidence="7 8">
    <name type="scientific">Neobacillus novalis</name>
    <dbReference type="NCBI Taxonomy" id="220687"/>
    <lineage>
        <taxon>Bacteria</taxon>
        <taxon>Bacillati</taxon>
        <taxon>Bacillota</taxon>
        <taxon>Bacilli</taxon>
        <taxon>Bacillales</taxon>
        <taxon>Bacillaceae</taxon>
        <taxon>Neobacillus</taxon>
    </lineage>
</organism>
<feature type="domain" description="3-hydroxyacyl-CoA dehydrogenase C-terminal" evidence="5">
    <location>
        <begin position="184"/>
        <end position="279"/>
    </location>
</feature>
<gene>
    <name evidence="7" type="ORF">QNH39_15030</name>
</gene>
<dbReference type="EMBL" id="CP126114">
    <property type="protein sequence ID" value="WHY83997.1"/>
    <property type="molecule type" value="Genomic_DNA"/>
</dbReference>
<protein>
    <submittedName>
        <fullName evidence="7">3-hydroxyacyl-CoA dehydrogenase family protein</fullName>
    </submittedName>
</protein>
<feature type="domain" description="3-hydroxyacyl-CoA dehydrogenase NAD binding" evidence="6">
    <location>
        <begin position="3"/>
        <end position="181"/>
    </location>
</feature>
<comment type="similarity">
    <text evidence="2">Belongs to the 3-hydroxyacyl-CoA dehydrogenase family.</text>
</comment>
<evidence type="ECO:0000256" key="3">
    <source>
        <dbReference type="ARBA" id="ARBA00023002"/>
    </source>
</evidence>
<dbReference type="PROSITE" id="PS00067">
    <property type="entry name" value="3HCDH"/>
    <property type="match status" value="1"/>
</dbReference>
<reference evidence="7" key="1">
    <citation type="submission" date="2023-05" db="EMBL/GenBank/DDBJ databases">
        <title>Comparative genomics of Bacillaceae isolates and their secondary metabolite potential.</title>
        <authorList>
            <person name="Song L."/>
            <person name="Nielsen L.J."/>
            <person name="Mohite O."/>
            <person name="Xu X."/>
            <person name="Weber T."/>
            <person name="Kovacs A.T."/>
        </authorList>
    </citation>
    <scope>NUCLEOTIDE SEQUENCE</scope>
    <source>
        <strain evidence="7">XLM17</strain>
    </source>
</reference>
<evidence type="ECO:0000259" key="5">
    <source>
        <dbReference type="Pfam" id="PF00725"/>
    </source>
</evidence>
<dbReference type="Proteomes" id="UP001178288">
    <property type="component" value="Chromosome"/>
</dbReference>
<name>A0AA95S8S0_9BACI</name>
<dbReference type="PIRSF" id="PIRSF000105">
    <property type="entry name" value="HCDH"/>
    <property type="match status" value="1"/>
</dbReference>
<evidence type="ECO:0000256" key="4">
    <source>
        <dbReference type="PIRSR" id="PIRSR000105-1"/>
    </source>
</evidence>
<dbReference type="PANTHER" id="PTHR48075:SF5">
    <property type="entry name" value="3-HYDROXYBUTYRYL-COA DEHYDROGENASE"/>
    <property type="match status" value="1"/>
</dbReference>
<keyword evidence="8" id="KW-1185">Reference proteome</keyword>
<dbReference type="Gene3D" id="1.10.1040.10">
    <property type="entry name" value="N-(1-d-carboxylethyl)-l-norvaline Dehydrogenase, domain 2"/>
    <property type="match status" value="1"/>
</dbReference>
<dbReference type="Pfam" id="PF02737">
    <property type="entry name" value="3HCDH_N"/>
    <property type="match status" value="1"/>
</dbReference>
<dbReference type="InterPro" id="IPR013328">
    <property type="entry name" value="6PGD_dom2"/>
</dbReference>
<dbReference type="KEGG" id="nnv:QNH39_15030"/>
<evidence type="ECO:0000256" key="1">
    <source>
        <dbReference type="ARBA" id="ARBA00005086"/>
    </source>
</evidence>
<dbReference type="PANTHER" id="PTHR48075">
    <property type="entry name" value="3-HYDROXYACYL-COA DEHYDROGENASE FAMILY PROTEIN"/>
    <property type="match status" value="1"/>
</dbReference>
<dbReference type="SUPFAM" id="SSF51735">
    <property type="entry name" value="NAD(P)-binding Rossmann-fold domains"/>
    <property type="match status" value="1"/>
</dbReference>
<dbReference type="SUPFAM" id="SSF48179">
    <property type="entry name" value="6-phosphogluconate dehydrogenase C-terminal domain-like"/>
    <property type="match status" value="1"/>
</dbReference>
<evidence type="ECO:0000256" key="2">
    <source>
        <dbReference type="ARBA" id="ARBA00009463"/>
    </source>
</evidence>
<dbReference type="InterPro" id="IPR008927">
    <property type="entry name" value="6-PGluconate_DH-like_C_sf"/>
</dbReference>
<proteinExistence type="inferred from homology"/>
<dbReference type="GO" id="GO:0008691">
    <property type="term" value="F:3-hydroxybutyryl-CoA dehydrogenase activity"/>
    <property type="evidence" value="ECO:0007669"/>
    <property type="project" value="TreeGrafter"/>
</dbReference>
<dbReference type="FunFam" id="3.40.50.720:FF:000009">
    <property type="entry name" value="Fatty oxidation complex, alpha subunit"/>
    <property type="match status" value="1"/>
</dbReference>
<dbReference type="AlphaFoldDB" id="A0AA95S8S0"/>
<dbReference type="Gene3D" id="3.40.50.720">
    <property type="entry name" value="NAD(P)-binding Rossmann-like Domain"/>
    <property type="match status" value="1"/>
</dbReference>
<dbReference type="InterPro" id="IPR036291">
    <property type="entry name" value="NAD(P)-bd_dom_sf"/>
</dbReference>
<accession>A0AA95S8S0</accession>
<sequence>MRKIGVIGGGLMGSGIAFHLSSKLEDSIIVHEVSEEAFTGTRQRFDRFGKNAMKRGADESTVGSWVNKIDYTTNVEDLTDCVLVIEAVYENLQVKQEIFRKLETVVNEKTILATNTSGISISEIGSVLTHPERLIGTHFFNPVPAMKLVELITGIHTSQETIEEIKMFCEKIGKEVVVSNDFPGFIVTRVGQAMMCEALRCLEQGVATVEDIDKGMRLGYNYPMGPLELIDLIGLDTELKIQQSLFEELGEVFRPSPVLKNMVAGGLLGRKSGKGFYNYQ</sequence>
<dbReference type="RefSeq" id="WP_066088037.1">
    <property type="nucleotide sequence ID" value="NZ_CP126114.1"/>
</dbReference>
<feature type="site" description="Important for catalytic activity" evidence="4">
    <location>
        <position position="138"/>
    </location>
</feature>
<dbReference type="InterPro" id="IPR022694">
    <property type="entry name" value="3-OHacyl-CoA_DH"/>
</dbReference>
<evidence type="ECO:0000259" key="6">
    <source>
        <dbReference type="Pfam" id="PF02737"/>
    </source>
</evidence>
<comment type="pathway">
    <text evidence="1">Lipid metabolism; butanoate metabolism.</text>
</comment>